<dbReference type="AlphaFoldDB" id="A0A0F9UZA1"/>
<proteinExistence type="predicted"/>
<name>A0A0F9UZA1_9ZZZZ</name>
<protein>
    <submittedName>
        <fullName evidence="1">Uncharacterized protein</fullName>
    </submittedName>
</protein>
<organism evidence="1">
    <name type="scientific">marine sediment metagenome</name>
    <dbReference type="NCBI Taxonomy" id="412755"/>
    <lineage>
        <taxon>unclassified sequences</taxon>
        <taxon>metagenomes</taxon>
        <taxon>ecological metagenomes</taxon>
    </lineage>
</organism>
<reference evidence="1" key="1">
    <citation type="journal article" date="2015" name="Nature">
        <title>Complex archaea that bridge the gap between prokaryotes and eukaryotes.</title>
        <authorList>
            <person name="Spang A."/>
            <person name="Saw J.H."/>
            <person name="Jorgensen S.L."/>
            <person name="Zaremba-Niedzwiedzka K."/>
            <person name="Martijn J."/>
            <person name="Lind A.E."/>
            <person name="van Eijk R."/>
            <person name="Schleper C."/>
            <person name="Guy L."/>
            <person name="Ettema T.J."/>
        </authorList>
    </citation>
    <scope>NUCLEOTIDE SEQUENCE</scope>
</reference>
<dbReference type="EMBL" id="LAZR01000495">
    <property type="protein sequence ID" value="KKN66606.1"/>
    <property type="molecule type" value="Genomic_DNA"/>
</dbReference>
<accession>A0A0F9UZA1</accession>
<sequence>MVKLKVGQIWEYAGQNGAPKRTILDRNDILLLTGPLTAIEIMALDRPKSHGSGLYHPCSILRDDTKLFTTALLDDDGHLILLPEIFEEAIKKGEWTLLMGVAEAPKSGATCIKCKQDYPYANYAPDFKCYGCRVGF</sequence>
<gene>
    <name evidence="1" type="ORF">LCGC14_0469410</name>
</gene>
<comment type="caution">
    <text evidence="1">The sequence shown here is derived from an EMBL/GenBank/DDBJ whole genome shotgun (WGS) entry which is preliminary data.</text>
</comment>
<evidence type="ECO:0000313" key="1">
    <source>
        <dbReference type="EMBL" id="KKN66606.1"/>
    </source>
</evidence>